<feature type="compositionally biased region" description="Polar residues" evidence="1">
    <location>
        <begin position="82"/>
        <end position="99"/>
    </location>
</feature>
<dbReference type="EMBL" id="OZ034815">
    <property type="protein sequence ID" value="CAL1368027.1"/>
    <property type="molecule type" value="Genomic_DNA"/>
</dbReference>
<accession>A0AAV2D5M6</accession>
<dbReference type="AlphaFoldDB" id="A0AAV2D5M6"/>
<organism evidence="2 3">
    <name type="scientific">Linum trigynum</name>
    <dbReference type="NCBI Taxonomy" id="586398"/>
    <lineage>
        <taxon>Eukaryota</taxon>
        <taxon>Viridiplantae</taxon>
        <taxon>Streptophyta</taxon>
        <taxon>Embryophyta</taxon>
        <taxon>Tracheophyta</taxon>
        <taxon>Spermatophyta</taxon>
        <taxon>Magnoliopsida</taxon>
        <taxon>eudicotyledons</taxon>
        <taxon>Gunneridae</taxon>
        <taxon>Pentapetalae</taxon>
        <taxon>rosids</taxon>
        <taxon>fabids</taxon>
        <taxon>Malpighiales</taxon>
        <taxon>Linaceae</taxon>
        <taxon>Linum</taxon>
    </lineage>
</organism>
<evidence type="ECO:0000313" key="2">
    <source>
        <dbReference type="EMBL" id="CAL1368027.1"/>
    </source>
</evidence>
<evidence type="ECO:0000313" key="3">
    <source>
        <dbReference type="Proteomes" id="UP001497516"/>
    </source>
</evidence>
<feature type="region of interest" description="Disordered" evidence="1">
    <location>
        <begin position="69"/>
        <end position="99"/>
    </location>
</feature>
<name>A0AAV2D5M6_9ROSI</name>
<evidence type="ECO:0000256" key="1">
    <source>
        <dbReference type="SAM" id="MobiDB-lite"/>
    </source>
</evidence>
<keyword evidence="3" id="KW-1185">Reference proteome</keyword>
<reference evidence="2 3" key="1">
    <citation type="submission" date="2024-04" db="EMBL/GenBank/DDBJ databases">
        <authorList>
            <person name="Fracassetti M."/>
        </authorList>
    </citation>
    <scope>NUCLEOTIDE SEQUENCE [LARGE SCALE GENOMIC DNA]</scope>
</reference>
<gene>
    <name evidence="2" type="ORF">LTRI10_LOCUS11379</name>
</gene>
<sequence>MASKMKMKHEKYWGDVDKMNKLLYIVTLGLGDSALPSAEEDPEEVEKINEELNKLMNVISIRDNLVSSTSASNVESGRRNESNASSSACGDNSDVSMHD</sequence>
<dbReference type="Proteomes" id="UP001497516">
    <property type="component" value="Chromosome 2"/>
</dbReference>
<proteinExistence type="predicted"/>
<protein>
    <submittedName>
        <fullName evidence="2">Uncharacterized protein</fullName>
    </submittedName>
</protein>